<keyword evidence="2" id="KW-0238">DNA-binding</keyword>
<dbReference type="Pfam" id="PF00196">
    <property type="entry name" value="GerE"/>
    <property type="match status" value="1"/>
</dbReference>
<protein>
    <submittedName>
        <fullName evidence="5">Transcriptional regulator, LuxR family</fullName>
    </submittedName>
</protein>
<dbReference type="AlphaFoldDB" id="C6WEL4"/>
<organism evidence="5 6">
    <name type="scientific">Actinosynnema mirum (strain ATCC 29888 / DSM 43827 / JCM 3225 / NBRC 14064 / NCIMB 13271 / NRRL B-12336 / IMRU 3971 / 101)</name>
    <dbReference type="NCBI Taxonomy" id="446462"/>
    <lineage>
        <taxon>Bacteria</taxon>
        <taxon>Bacillati</taxon>
        <taxon>Actinomycetota</taxon>
        <taxon>Actinomycetes</taxon>
        <taxon>Pseudonocardiales</taxon>
        <taxon>Pseudonocardiaceae</taxon>
        <taxon>Actinosynnema</taxon>
    </lineage>
</organism>
<sequence length="250" mass="27056">MTSTLQARPRADRFERLLSDRSGVRLLGVPEVSGASRTRLLDEFAALASARGALVARGRARGGAYGLFQDAFGSVSAHGRERDVVLLLRGLLRAPRALGMTEDELRRAVDAVLGSLPGLVLLLDDVHLADRPSLALLEHLVRRGAGSPLLVVLAHEPRSCPPPLAALLVAAERESLATVLRLPVDGHRLTQRERTVLVVLAEGLTADAIARRLDISPRTVHRHLQHLYRKLGTTDRLATVLRAQELGLLG</sequence>
<dbReference type="PANTHER" id="PTHR44688">
    <property type="entry name" value="DNA-BINDING TRANSCRIPTIONAL ACTIVATOR DEVR_DOSR"/>
    <property type="match status" value="1"/>
</dbReference>
<dbReference type="GO" id="GO:0003677">
    <property type="term" value="F:DNA binding"/>
    <property type="evidence" value="ECO:0007669"/>
    <property type="project" value="UniProtKB-KW"/>
</dbReference>
<dbReference type="SMART" id="SM00421">
    <property type="entry name" value="HTH_LUXR"/>
    <property type="match status" value="1"/>
</dbReference>
<dbReference type="STRING" id="446462.Amir_3947"/>
<evidence type="ECO:0000256" key="1">
    <source>
        <dbReference type="ARBA" id="ARBA00023015"/>
    </source>
</evidence>
<dbReference type="Gene3D" id="1.10.10.10">
    <property type="entry name" value="Winged helix-like DNA-binding domain superfamily/Winged helix DNA-binding domain"/>
    <property type="match status" value="1"/>
</dbReference>
<dbReference type="KEGG" id="ami:Amir_3947"/>
<proteinExistence type="predicted"/>
<dbReference type="eggNOG" id="COG2197">
    <property type="taxonomic scope" value="Bacteria"/>
</dbReference>
<dbReference type="PANTHER" id="PTHR44688:SF16">
    <property type="entry name" value="DNA-BINDING TRANSCRIPTIONAL ACTIVATOR DEVR_DOSR"/>
    <property type="match status" value="1"/>
</dbReference>
<dbReference type="HOGENOM" id="CLU_1109590_0_0_11"/>
<keyword evidence="6" id="KW-1185">Reference proteome</keyword>
<accession>C6WEL4</accession>
<evidence type="ECO:0000313" key="5">
    <source>
        <dbReference type="EMBL" id="ACU37814.1"/>
    </source>
</evidence>
<dbReference type="InterPro" id="IPR036388">
    <property type="entry name" value="WH-like_DNA-bd_sf"/>
</dbReference>
<dbReference type="Proteomes" id="UP000002213">
    <property type="component" value="Chromosome"/>
</dbReference>
<dbReference type="GO" id="GO:0006355">
    <property type="term" value="P:regulation of DNA-templated transcription"/>
    <property type="evidence" value="ECO:0007669"/>
    <property type="project" value="InterPro"/>
</dbReference>
<gene>
    <name evidence="5" type="ordered locus">Amir_3947</name>
</gene>
<evidence type="ECO:0000256" key="2">
    <source>
        <dbReference type="ARBA" id="ARBA00023125"/>
    </source>
</evidence>
<dbReference type="InterPro" id="IPR016032">
    <property type="entry name" value="Sig_transdc_resp-reg_C-effctor"/>
</dbReference>
<keyword evidence="1" id="KW-0805">Transcription regulation</keyword>
<reference evidence="5 6" key="1">
    <citation type="journal article" date="2009" name="Stand. Genomic Sci.">
        <title>Complete genome sequence of Actinosynnema mirum type strain (101).</title>
        <authorList>
            <person name="Land M."/>
            <person name="Lapidus A."/>
            <person name="Mayilraj S."/>
            <person name="Chen F."/>
            <person name="Copeland A."/>
            <person name="Del Rio T.G."/>
            <person name="Nolan M."/>
            <person name="Lucas S."/>
            <person name="Tice H."/>
            <person name="Cheng J.F."/>
            <person name="Chertkov O."/>
            <person name="Bruce D."/>
            <person name="Goodwin L."/>
            <person name="Pitluck S."/>
            <person name="Rohde M."/>
            <person name="Goker M."/>
            <person name="Pati A."/>
            <person name="Ivanova N."/>
            <person name="Mavromatis K."/>
            <person name="Chen A."/>
            <person name="Palaniappan K."/>
            <person name="Hauser L."/>
            <person name="Chang Y.J."/>
            <person name="Jeffries C.C."/>
            <person name="Brettin T."/>
            <person name="Detter J.C."/>
            <person name="Han C."/>
            <person name="Chain P."/>
            <person name="Tindall B.J."/>
            <person name="Bristow J."/>
            <person name="Eisen J.A."/>
            <person name="Markowitz V."/>
            <person name="Hugenholtz P."/>
            <person name="Kyrpides N.C."/>
            <person name="Klenk H.P."/>
        </authorList>
    </citation>
    <scope>NUCLEOTIDE SEQUENCE [LARGE SCALE GENOMIC DNA]</scope>
    <source>
        <strain evidence="6">ATCC 29888 / DSM 43827 / JCM 3225 / NBRC 14064 / NCIMB 13271 / NRRL B-12336 / IMRU 3971 / 101</strain>
    </source>
</reference>
<dbReference type="SUPFAM" id="SSF46894">
    <property type="entry name" value="C-terminal effector domain of the bipartite response regulators"/>
    <property type="match status" value="1"/>
</dbReference>
<name>C6WEL4_ACTMD</name>
<evidence type="ECO:0000313" key="6">
    <source>
        <dbReference type="Proteomes" id="UP000002213"/>
    </source>
</evidence>
<dbReference type="Pfam" id="PF13191">
    <property type="entry name" value="AAA_16"/>
    <property type="match status" value="1"/>
</dbReference>
<dbReference type="CDD" id="cd06170">
    <property type="entry name" value="LuxR_C_like"/>
    <property type="match status" value="1"/>
</dbReference>
<dbReference type="InterPro" id="IPR041664">
    <property type="entry name" value="AAA_16"/>
</dbReference>
<dbReference type="PRINTS" id="PR00038">
    <property type="entry name" value="HTHLUXR"/>
</dbReference>
<dbReference type="EMBL" id="CP001630">
    <property type="protein sequence ID" value="ACU37814.1"/>
    <property type="molecule type" value="Genomic_DNA"/>
</dbReference>
<dbReference type="RefSeq" id="WP_015802701.1">
    <property type="nucleotide sequence ID" value="NC_013093.1"/>
</dbReference>
<evidence type="ECO:0000256" key="3">
    <source>
        <dbReference type="ARBA" id="ARBA00023163"/>
    </source>
</evidence>
<dbReference type="InterPro" id="IPR000792">
    <property type="entry name" value="Tscrpt_reg_LuxR_C"/>
</dbReference>
<feature type="domain" description="HTH luxR-type" evidence="4">
    <location>
        <begin position="182"/>
        <end position="247"/>
    </location>
</feature>
<keyword evidence="3" id="KW-0804">Transcription</keyword>
<dbReference type="PROSITE" id="PS50043">
    <property type="entry name" value="HTH_LUXR_2"/>
    <property type="match status" value="1"/>
</dbReference>
<dbReference type="PROSITE" id="PS00622">
    <property type="entry name" value="HTH_LUXR_1"/>
    <property type="match status" value="1"/>
</dbReference>
<evidence type="ECO:0000259" key="4">
    <source>
        <dbReference type="PROSITE" id="PS50043"/>
    </source>
</evidence>